<evidence type="ECO:0000259" key="5">
    <source>
        <dbReference type="Pfam" id="PF00551"/>
    </source>
</evidence>
<evidence type="ECO:0000313" key="7">
    <source>
        <dbReference type="Proteomes" id="UP000235116"/>
    </source>
</evidence>
<dbReference type="EMBL" id="CP022684">
    <property type="protein sequence ID" value="AUM14512.1"/>
    <property type="molecule type" value="Genomic_DNA"/>
</dbReference>
<dbReference type="EC" id="2.1.2.2" evidence="4"/>
<dbReference type="RefSeq" id="WP_101895885.1">
    <property type="nucleotide sequence ID" value="NZ_CP022684.1"/>
</dbReference>
<dbReference type="InterPro" id="IPR036477">
    <property type="entry name" value="Formyl_transf_N_sf"/>
</dbReference>
<dbReference type="HAMAP" id="MF_01930">
    <property type="entry name" value="PurN"/>
    <property type="match status" value="1"/>
</dbReference>
<sequence>MNIVVLISGSGTNLQAIIEGIEAGEIDGRIVAVISNRPNVKGLERAQQHGIETLVLDHTQFESREAFDSVLQQQIEQYQPDLVVLAGFMRILTDAFVDHFKGRMLNIHPSLLPKYKGLNTHQRALDAHEAQHGCSVHFVSTELDSGAVIGHAKVDIERNDTAQSLSQKVQKQEHSLYPACVKLFCSKQIQLTPEGVLYAGTLLPDSGLDLTGD</sequence>
<comment type="pathway">
    <text evidence="1 4">Purine metabolism; IMP biosynthesis via de novo pathway; N(2)-formyl-N(1)-(5-phospho-D-ribosyl)glycinamide from N(1)-(5-phospho-D-ribosyl)glycinamide (10-formyl THF route): step 1/1.</text>
</comment>
<comment type="catalytic activity">
    <reaction evidence="4">
        <text>N(1)-(5-phospho-beta-D-ribosyl)glycinamide + (6R)-10-formyltetrahydrofolate = N(2)-formyl-N(1)-(5-phospho-beta-D-ribosyl)glycinamide + (6S)-5,6,7,8-tetrahydrofolate + H(+)</text>
        <dbReference type="Rhea" id="RHEA:15053"/>
        <dbReference type="ChEBI" id="CHEBI:15378"/>
        <dbReference type="ChEBI" id="CHEBI:57453"/>
        <dbReference type="ChEBI" id="CHEBI:143788"/>
        <dbReference type="ChEBI" id="CHEBI:147286"/>
        <dbReference type="ChEBI" id="CHEBI:195366"/>
        <dbReference type="EC" id="2.1.2.2"/>
    </reaction>
</comment>
<keyword evidence="7" id="KW-1185">Reference proteome</keyword>
<dbReference type="UniPathway" id="UPA00074">
    <property type="reaction ID" value="UER00126"/>
</dbReference>
<dbReference type="CDD" id="cd08645">
    <property type="entry name" value="FMT_core_GART"/>
    <property type="match status" value="1"/>
</dbReference>
<dbReference type="AlphaFoldDB" id="A0A2K9LQE1"/>
<dbReference type="Proteomes" id="UP000235116">
    <property type="component" value="Chromosome"/>
</dbReference>
<feature type="binding site" evidence="4">
    <location>
        <position position="106"/>
    </location>
    <ligand>
        <name>(6R)-10-formyltetrahydrofolate</name>
        <dbReference type="ChEBI" id="CHEBI:195366"/>
    </ligand>
</feature>
<dbReference type="PANTHER" id="PTHR43369">
    <property type="entry name" value="PHOSPHORIBOSYLGLYCINAMIDE FORMYLTRANSFERASE"/>
    <property type="match status" value="1"/>
</dbReference>
<comment type="similarity">
    <text evidence="4">Belongs to the GART family.</text>
</comment>
<reference evidence="7" key="1">
    <citation type="submission" date="2017-08" db="EMBL/GenBank/DDBJ databases">
        <title>Direct submision.</title>
        <authorList>
            <person name="Kim S.-J."/>
            <person name="Rhee S.-K."/>
        </authorList>
    </citation>
    <scope>NUCLEOTIDE SEQUENCE [LARGE SCALE GENOMIC DNA]</scope>
    <source>
        <strain evidence="7">GI5</strain>
    </source>
</reference>
<evidence type="ECO:0000256" key="4">
    <source>
        <dbReference type="HAMAP-Rule" id="MF_01930"/>
    </source>
</evidence>
<dbReference type="GO" id="GO:0006189">
    <property type="term" value="P:'de novo' IMP biosynthetic process"/>
    <property type="evidence" value="ECO:0007669"/>
    <property type="project" value="UniProtKB-UniRule"/>
</dbReference>
<dbReference type="Gene3D" id="3.40.50.170">
    <property type="entry name" value="Formyl transferase, N-terminal domain"/>
    <property type="match status" value="1"/>
</dbReference>
<gene>
    <name evidence="4" type="primary">purN</name>
    <name evidence="6" type="ORF">Kalk_19685</name>
</gene>
<evidence type="ECO:0000256" key="3">
    <source>
        <dbReference type="ARBA" id="ARBA00022755"/>
    </source>
</evidence>
<feature type="domain" description="Formyl transferase N-terminal" evidence="5">
    <location>
        <begin position="1"/>
        <end position="180"/>
    </location>
</feature>
<protein>
    <recommendedName>
        <fullName evidence="4">Phosphoribosylglycinamide formyltransferase</fullName>
        <ecNumber evidence="4">2.1.2.2</ecNumber>
    </recommendedName>
    <alternativeName>
        <fullName evidence="4">5'-phosphoribosylglycinamide transformylase</fullName>
    </alternativeName>
    <alternativeName>
        <fullName evidence="4">GAR transformylase</fullName>
        <shortName evidence="4">GART</shortName>
    </alternativeName>
</protein>
<organism evidence="6 7">
    <name type="scientific">Ketobacter alkanivorans</name>
    <dbReference type="NCBI Taxonomy" id="1917421"/>
    <lineage>
        <taxon>Bacteria</taxon>
        <taxon>Pseudomonadati</taxon>
        <taxon>Pseudomonadota</taxon>
        <taxon>Gammaproteobacteria</taxon>
        <taxon>Pseudomonadales</taxon>
        <taxon>Ketobacteraceae</taxon>
        <taxon>Ketobacter</taxon>
    </lineage>
</organism>
<evidence type="ECO:0000256" key="1">
    <source>
        <dbReference type="ARBA" id="ARBA00005054"/>
    </source>
</evidence>
<comment type="function">
    <text evidence="4">Catalyzes the transfer of a formyl group from 10-formyltetrahydrofolate to 5-phospho-ribosyl-glycinamide (GAR), producing 5-phospho-ribosyl-N-formylglycinamide (FGAR) and tetrahydrofolate.</text>
</comment>
<dbReference type="PANTHER" id="PTHR43369:SF2">
    <property type="entry name" value="PHOSPHORIBOSYLGLYCINAMIDE FORMYLTRANSFERASE"/>
    <property type="match status" value="1"/>
</dbReference>
<evidence type="ECO:0000256" key="2">
    <source>
        <dbReference type="ARBA" id="ARBA00022679"/>
    </source>
</evidence>
<accession>A0A2K9LQE1</accession>
<evidence type="ECO:0000313" key="6">
    <source>
        <dbReference type="EMBL" id="AUM14512.1"/>
    </source>
</evidence>
<dbReference type="InterPro" id="IPR002376">
    <property type="entry name" value="Formyl_transf_N"/>
</dbReference>
<dbReference type="KEGG" id="kak:Kalk_19685"/>
<dbReference type="Pfam" id="PF00551">
    <property type="entry name" value="Formyl_trans_N"/>
    <property type="match status" value="1"/>
</dbReference>
<feature type="binding site" evidence="4">
    <location>
        <position position="64"/>
    </location>
    <ligand>
        <name>(6R)-10-formyltetrahydrofolate</name>
        <dbReference type="ChEBI" id="CHEBI:195366"/>
    </ligand>
</feature>
<dbReference type="InterPro" id="IPR004607">
    <property type="entry name" value="GART"/>
</dbReference>
<keyword evidence="3 4" id="KW-0658">Purine biosynthesis</keyword>
<feature type="active site" description="Proton donor" evidence="4">
    <location>
        <position position="108"/>
    </location>
</feature>
<feature type="site" description="Raises pKa of active site His" evidence="4">
    <location>
        <position position="144"/>
    </location>
</feature>
<dbReference type="GO" id="GO:0005829">
    <property type="term" value="C:cytosol"/>
    <property type="evidence" value="ECO:0007669"/>
    <property type="project" value="TreeGrafter"/>
</dbReference>
<dbReference type="NCBIfam" id="TIGR00639">
    <property type="entry name" value="PurN"/>
    <property type="match status" value="1"/>
</dbReference>
<dbReference type="SUPFAM" id="SSF53328">
    <property type="entry name" value="Formyltransferase"/>
    <property type="match status" value="1"/>
</dbReference>
<proteinExistence type="inferred from homology"/>
<feature type="binding site" evidence="4">
    <location>
        <begin position="11"/>
        <end position="13"/>
    </location>
    <ligand>
        <name>N(1)-(5-phospho-beta-D-ribosyl)glycinamide</name>
        <dbReference type="ChEBI" id="CHEBI:143788"/>
    </ligand>
</feature>
<keyword evidence="2 4" id="KW-0808">Transferase</keyword>
<dbReference type="GO" id="GO:0004644">
    <property type="term" value="F:phosphoribosylglycinamide formyltransferase activity"/>
    <property type="evidence" value="ECO:0007669"/>
    <property type="project" value="UniProtKB-UniRule"/>
</dbReference>
<dbReference type="OrthoDB" id="9806170at2"/>
<name>A0A2K9LQE1_9GAMM</name>
<feature type="binding site" evidence="4">
    <location>
        <begin position="89"/>
        <end position="92"/>
    </location>
    <ligand>
        <name>(6R)-10-formyltetrahydrofolate</name>
        <dbReference type="ChEBI" id="CHEBI:195366"/>
    </ligand>
</feature>